<organism evidence="1 2">
    <name type="scientific">Corallococcus coralloides</name>
    <name type="common">Myxococcus coralloides</name>
    <dbReference type="NCBI Taxonomy" id="184914"/>
    <lineage>
        <taxon>Bacteria</taxon>
        <taxon>Pseudomonadati</taxon>
        <taxon>Myxococcota</taxon>
        <taxon>Myxococcia</taxon>
        <taxon>Myxococcales</taxon>
        <taxon>Cystobacterineae</taxon>
        <taxon>Myxococcaceae</taxon>
        <taxon>Corallococcus</taxon>
    </lineage>
</organism>
<dbReference type="Proteomes" id="UP000288758">
    <property type="component" value="Chromosome"/>
</dbReference>
<sequence length="178" mass="18976">MHVESPRSARSPKAVTFLRIPVLLAVGMMTMGSGMGNPGCGSGVPECEEGCAIAGTYTLQFADSSPPGAGCEALGFGLPQGPLVLTLSDSYVTAKFGDETLSTYYEGEPSRALDFSTAQYLTEKNVRRTVLIDSTVAAPSPRSATDRSVIEGEYDLEILSSEDNRVKCHIKRNFTATR</sequence>
<dbReference type="EMBL" id="CP034669">
    <property type="protein sequence ID" value="QAT87158.1"/>
    <property type="molecule type" value="Genomic_DNA"/>
</dbReference>
<protein>
    <submittedName>
        <fullName evidence="1">Uncharacterized protein</fullName>
    </submittedName>
</protein>
<accession>A0A410RZB4</accession>
<reference evidence="1 2" key="1">
    <citation type="submission" date="2018-12" db="EMBL/GenBank/DDBJ databases">
        <title>Complete Genome Sequence of the Corallopyronin A producing Myxobacterium Corallococcus coralloides B035.</title>
        <authorList>
            <person name="Bouhired S.M."/>
            <person name="Rupp O."/>
            <person name="Blom J."/>
            <person name="Schaeberle T.F."/>
            <person name="Kehraus S."/>
            <person name="Schiefer A."/>
            <person name="Pfarr K."/>
            <person name="Goesmann A."/>
            <person name="Hoerauf A."/>
            <person name="Koenig G.M."/>
        </authorList>
    </citation>
    <scope>NUCLEOTIDE SEQUENCE [LARGE SCALE GENOMIC DNA]</scope>
    <source>
        <strain evidence="1 2">B035</strain>
    </source>
</reference>
<name>A0A410RZB4_CORCK</name>
<proteinExistence type="predicted"/>
<evidence type="ECO:0000313" key="1">
    <source>
        <dbReference type="EMBL" id="QAT87158.1"/>
    </source>
</evidence>
<dbReference type="RefSeq" id="WP_128798584.1">
    <property type="nucleotide sequence ID" value="NZ_CP034669.1"/>
</dbReference>
<gene>
    <name evidence="1" type="ORF">EJ065_5625</name>
</gene>
<dbReference type="AlphaFoldDB" id="A0A410RZB4"/>
<evidence type="ECO:0000313" key="2">
    <source>
        <dbReference type="Proteomes" id="UP000288758"/>
    </source>
</evidence>